<feature type="transmembrane region" description="Helical" evidence="1">
    <location>
        <begin position="160"/>
        <end position="180"/>
    </location>
</feature>
<name>A0A7K1KRX3_9BACT</name>
<feature type="transmembrane region" description="Helical" evidence="1">
    <location>
        <begin position="39"/>
        <end position="60"/>
    </location>
</feature>
<dbReference type="RefSeq" id="WP_155935676.1">
    <property type="nucleotide sequence ID" value="NZ_WODC01000014.1"/>
</dbReference>
<evidence type="ECO:0000313" key="2">
    <source>
        <dbReference type="EMBL" id="MUM78824.1"/>
    </source>
</evidence>
<feature type="transmembrane region" description="Helical" evidence="1">
    <location>
        <begin position="12"/>
        <end position="33"/>
    </location>
</feature>
<gene>
    <name evidence="2" type="ORF">GKC30_14400</name>
</gene>
<evidence type="ECO:0000256" key="1">
    <source>
        <dbReference type="SAM" id="Phobius"/>
    </source>
</evidence>
<evidence type="ECO:0008006" key="4">
    <source>
        <dbReference type="Google" id="ProtNLM"/>
    </source>
</evidence>
<protein>
    <recommendedName>
        <fullName evidence="4">Energy-coupling factor transport system substrate-specific component</fullName>
    </recommendedName>
</protein>
<keyword evidence="3" id="KW-1185">Reference proteome</keyword>
<dbReference type="AlphaFoldDB" id="A0A7K1KRX3"/>
<dbReference type="Proteomes" id="UP000461162">
    <property type="component" value="Unassembled WGS sequence"/>
</dbReference>
<accession>A0A7K1KRX3</accession>
<evidence type="ECO:0000313" key="3">
    <source>
        <dbReference type="Proteomes" id="UP000461162"/>
    </source>
</evidence>
<keyword evidence="1" id="KW-0812">Transmembrane</keyword>
<proteinExistence type="predicted"/>
<keyword evidence="1" id="KW-0472">Membrane</keyword>
<comment type="caution">
    <text evidence="2">The sequence shown here is derived from an EMBL/GenBank/DDBJ whole genome shotgun (WGS) entry which is preliminary data.</text>
</comment>
<reference evidence="2 3" key="1">
    <citation type="submission" date="2019-11" db="EMBL/GenBank/DDBJ databases">
        <title>Pseudodesulfovibrio alkaliphilus, sp. nov., an alkaliphilic sulfate-reducing bacteria from mud volcano of Taman peninsula, Russia.</title>
        <authorList>
            <person name="Frolova A."/>
            <person name="Merkel A.Y."/>
            <person name="Slobodkin A.I."/>
        </authorList>
    </citation>
    <scope>NUCLEOTIDE SEQUENCE [LARGE SCALE GENOMIC DNA]</scope>
    <source>
        <strain evidence="2 3">F-1</strain>
    </source>
</reference>
<dbReference type="EMBL" id="WODC01000014">
    <property type="protein sequence ID" value="MUM78824.1"/>
    <property type="molecule type" value="Genomic_DNA"/>
</dbReference>
<dbReference type="Pfam" id="PF09605">
    <property type="entry name" value="Trep_Strep"/>
    <property type="match status" value="1"/>
</dbReference>
<sequence>MSSRIERFTTYDLVMLGIFNAALIIFFFATTMALHFFPILWGAMDPIINFVLAPIFLLMLVRVPKTGAITVHGLIIGLVHAAIGWWPGLVAGLTAGLFADGISYILGGYKQRSAVIGCILIFVTVKALVFYAPFYLFKFLPWFDEALQMWPQETIEKYTLYYAVGFLLFNLAACSVGLLLGHRLINKHFKNTRLCPAEK</sequence>
<organism evidence="2 3">
    <name type="scientific">Pseudodesulfovibrio alkaliphilus</name>
    <dbReference type="NCBI Taxonomy" id="2661613"/>
    <lineage>
        <taxon>Bacteria</taxon>
        <taxon>Pseudomonadati</taxon>
        <taxon>Thermodesulfobacteriota</taxon>
        <taxon>Desulfovibrionia</taxon>
        <taxon>Desulfovibrionales</taxon>
        <taxon>Desulfovibrionaceae</taxon>
    </lineage>
</organism>
<feature type="transmembrane region" description="Helical" evidence="1">
    <location>
        <begin position="67"/>
        <end position="83"/>
    </location>
</feature>
<dbReference type="InterPro" id="IPR011733">
    <property type="entry name" value="CHP02185_IM"/>
</dbReference>
<feature type="transmembrane region" description="Helical" evidence="1">
    <location>
        <begin position="89"/>
        <end position="107"/>
    </location>
</feature>
<keyword evidence="1" id="KW-1133">Transmembrane helix</keyword>
<feature type="transmembrane region" description="Helical" evidence="1">
    <location>
        <begin position="114"/>
        <end position="140"/>
    </location>
</feature>